<evidence type="ECO:0000313" key="3">
    <source>
        <dbReference type="EMBL" id="MDE4907890.1"/>
    </source>
</evidence>
<dbReference type="RefSeq" id="WP_274924533.1">
    <property type="nucleotide sequence ID" value="NZ_JAKELO010000002.1"/>
</dbReference>
<dbReference type="Pfam" id="PF09472">
    <property type="entry name" value="MtrF"/>
    <property type="match status" value="1"/>
</dbReference>
<dbReference type="AlphaFoldDB" id="A0A9Q4KV08"/>
<feature type="transmembrane region" description="Helical" evidence="1">
    <location>
        <begin position="44"/>
        <end position="64"/>
    </location>
</feature>
<dbReference type="EMBL" id="JAKELO010000002">
    <property type="protein sequence ID" value="MDE4907890.1"/>
    <property type="molecule type" value="Genomic_DNA"/>
</dbReference>
<evidence type="ECO:0000259" key="2">
    <source>
        <dbReference type="Pfam" id="PF09472"/>
    </source>
</evidence>
<keyword evidence="3" id="KW-0489">Methyltransferase</keyword>
<dbReference type="InterPro" id="IPR013347">
    <property type="entry name" value="MeTrfase_F_su"/>
</dbReference>
<keyword evidence="3" id="KW-0808">Transferase</keyword>
<organism evidence="3 4">
    <name type="scientific">Methanogenium marinum</name>
    <dbReference type="NCBI Taxonomy" id="348610"/>
    <lineage>
        <taxon>Archaea</taxon>
        <taxon>Methanobacteriati</taxon>
        <taxon>Methanobacteriota</taxon>
        <taxon>Stenosarchaea group</taxon>
        <taxon>Methanomicrobia</taxon>
        <taxon>Methanomicrobiales</taxon>
        <taxon>Methanomicrobiaceae</taxon>
        <taxon>Methanogenium</taxon>
    </lineage>
</organism>
<dbReference type="EC" id="2.1.1.86" evidence="3"/>
<gene>
    <name evidence="3" type="ORF">L0665_04615</name>
</gene>
<protein>
    <submittedName>
        <fullName evidence="3">Tetrahydromethanopterin S-methyltransferase subunit F</fullName>
        <ecNumber evidence="3">2.1.1.86</ecNumber>
    </submittedName>
</protein>
<keyword evidence="1" id="KW-1133">Transmembrane helix</keyword>
<dbReference type="GO" id="GO:0032259">
    <property type="term" value="P:methylation"/>
    <property type="evidence" value="ECO:0007669"/>
    <property type="project" value="UniProtKB-KW"/>
</dbReference>
<dbReference type="NCBIfam" id="TIGR02507">
    <property type="entry name" value="MtrF"/>
    <property type="match status" value="1"/>
</dbReference>
<name>A0A9Q4KV08_9EURY</name>
<dbReference type="GO" id="GO:0016020">
    <property type="term" value="C:membrane"/>
    <property type="evidence" value="ECO:0007669"/>
    <property type="project" value="InterPro"/>
</dbReference>
<proteinExistence type="predicted"/>
<sequence>MTDEKQPTTIRTAAIDGMMSDITYKGQILARTNKLDSAISASGIMGFALGLIISIVLVMVPVMLMGGI</sequence>
<dbReference type="NCBIfam" id="NF009776">
    <property type="entry name" value="PRK13275.1"/>
    <property type="match status" value="1"/>
</dbReference>
<dbReference type="GO" id="GO:0015948">
    <property type="term" value="P:methanogenesis"/>
    <property type="evidence" value="ECO:0007669"/>
    <property type="project" value="InterPro"/>
</dbReference>
<evidence type="ECO:0000313" key="4">
    <source>
        <dbReference type="Proteomes" id="UP001143747"/>
    </source>
</evidence>
<comment type="caution">
    <text evidence="3">The sequence shown here is derived from an EMBL/GenBank/DDBJ whole genome shotgun (WGS) entry which is preliminary data.</text>
</comment>
<accession>A0A9Q4KV08</accession>
<dbReference type="Proteomes" id="UP001143747">
    <property type="component" value="Unassembled WGS sequence"/>
</dbReference>
<keyword evidence="4" id="KW-1185">Reference proteome</keyword>
<evidence type="ECO:0000256" key="1">
    <source>
        <dbReference type="SAM" id="Phobius"/>
    </source>
</evidence>
<dbReference type="GO" id="GO:0030269">
    <property type="term" value="F:tetrahydromethanopterin S-methyltransferase activity"/>
    <property type="evidence" value="ECO:0007669"/>
    <property type="project" value="InterPro"/>
</dbReference>
<keyword evidence="1" id="KW-0472">Membrane</keyword>
<keyword evidence="1" id="KW-0812">Transmembrane</keyword>
<reference evidence="3" key="1">
    <citation type="submission" date="2022-01" db="EMBL/GenBank/DDBJ databases">
        <title>Draft genome of Methanogenium marinum DSM 15558.</title>
        <authorList>
            <person name="Chen S.-C."/>
            <person name="You Y.-T."/>
        </authorList>
    </citation>
    <scope>NUCLEOTIDE SEQUENCE</scope>
    <source>
        <strain evidence="3">DSM 15558</strain>
    </source>
</reference>
<feature type="domain" description="Tetrahydromethanopterin S-methyltransferase F subunit" evidence="2">
    <location>
        <begin position="12"/>
        <end position="64"/>
    </location>
</feature>